<evidence type="ECO:0000313" key="5">
    <source>
        <dbReference type="EMBL" id="MBO8198358.1"/>
    </source>
</evidence>
<reference evidence="5 6" key="1">
    <citation type="submission" date="2021-02" db="EMBL/GenBank/DDBJ databases">
        <title>Streptomyces spirodelae sp. nov., isolated from duckweed.</title>
        <authorList>
            <person name="Saimee Y."/>
            <person name="Duangmal K."/>
        </authorList>
    </citation>
    <scope>NUCLEOTIDE SEQUENCE [LARGE SCALE GENOMIC DNA]</scope>
    <source>
        <strain evidence="5 6">DSM 42105</strain>
    </source>
</reference>
<proteinExistence type="inferred from homology"/>
<evidence type="ECO:0000256" key="1">
    <source>
        <dbReference type="ARBA" id="ARBA00022723"/>
    </source>
</evidence>
<gene>
    <name evidence="5" type="ORF">JW613_08565</name>
</gene>
<dbReference type="InterPro" id="IPR008949">
    <property type="entry name" value="Isoprenoid_synthase_dom_sf"/>
</dbReference>
<dbReference type="CDD" id="cd00685">
    <property type="entry name" value="Trans_IPPS_HT"/>
    <property type="match status" value="1"/>
</dbReference>
<dbReference type="InterPro" id="IPR033749">
    <property type="entry name" value="Polyprenyl_synt_CS"/>
</dbReference>
<comment type="similarity">
    <text evidence="3">Belongs to the FPP/GGPP synthase family.</text>
</comment>
<protein>
    <submittedName>
        <fullName evidence="5">Polyprenyl synthetase family protein</fullName>
    </submittedName>
</protein>
<keyword evidence="3" id="KW-0808">Transferase</keyword>
<dbReference type="EMBL" id="JAFFZM010000004">
    <property type="protein sequence ID" value="MBO8198358.1"/>
    <property type="molecule type" value="Genomic_DNA"/>
</dbReference>
<feature type="region of interest" description="Disordered" evidence="4">
    <location>
        <begin position="48"/>
        <end position="94"/>
    </location>
</feature>
<evidence type="ECO:0000256" key="2">
    <source>
        <dbReference type="ARBA" id="ARBA00022842"/>
    </source>
</evidence>
<dbReference type="SFLD" id="SFLDG01017">
    <property type="entry name" value="Polyprenyl_Transferase_Like"/>
    <property type="match status" value="1"/>
</dbReference>
<keyword evidence="2" id="KW-0460">Magnesium</keyword>
<keyword evidence="6" id="KW-1185">Reference proteome</keyword>
<dbReference type="GeneID" id="96258657"/>
<dbReference type="Pfam" id="PF00348">
    <property type="entry name" value="polyprenyl_synt"/>
    <property type="match status" value="1"/>
</dbReference>
<dbReference type="SFLD" id="SFLDS00005">
    <property type="entry name" value="Isoprenoid_Synthase_Type_I"/>
    <property type="match status" value="1"/>
</dbReference>
<dbReference type="PROSITE" id="PS00723">
    <property type="entry name" value="POLYPRENYL_SYNTHASE_1"/>
    <property type="match status" value="1"/>
</dbReference>
<dbReference type="Proteomes" id="UP000721954">
    <property type="component" value="Unassembled WGS sequence"/>
</dbReference>
<dbReference type="SUPFAM" id="SSF48576">
    <property type="entry name" value="Terpenoid synthases"/>
    <property type="match status" value="1"/>
</dbReference>
<evidence type="ECO:0000313" key="6">
    <source>
        <dbReference type="Proteomes" id="UP000721954"/>
    </source>
</evidence>
<name>A0ABS3XSI1_9ACTN</name>
<comment type="caution">
    <text evidence="5">The sequence shown here is derived from an EMBL/GenBank/DDBJ whole genome shotgun (WGS) entry which is preliminary data.</text>
</comment>
<evidence type="ECO:0000256" key="4">
    <source>
        <dbReference type="SAM" id="MobiDB-lite"/>
    </source>
</evidence>
<dbReference type="RefSeq" id="WP_209210098.1">
    <property type="nucleotide sequence ID" value="NZ_JAFFZM010000004.1"/>
</dbReference>
<organism evidence="5 6">
    <name type="scientific">Streptomyces smyrnaeus</name>
    <dbReference type="NCBI Taxonomy" id="1387713"/>
    <lineage>
        <taxon>Bacteria</taxon>
        <taxon>Bacillati</taxon>
        <taxon>Actinomycetota</taxon>
        <taxon>Actinomycetes</taxon>
        <taxon>Kitasatosporales</taxon>
        <taxon>Streptomycetaceae</taxon>
        <taxon>Streptomyces</taxon>
    </lineage>
</organism>
<dbReference type="PANTHER" id="PTHR12001:SF86">
    <property type="entry name" value="GERANYLGERANYL DIPHOSPHATE SYNTHASE"/>
    <property type="match status" value="1"/>
</dbReference>
<dbReference type="PANTHER" id="PTHR12001">
    <property type="entry name" value="GERANYLGERANYL PYROPHOSPHATE SYNTHASE"/>
    <property type="match status" value="1"/>
</dbReference>
<dbReference type="Gene3D" id="1.10.600.10">
    <property type="entry name" value="Farnesyl Diphosphate Synthase"/>
    <property type="match status" value="1"/>
</dbReference>
<evidence type="ECO:0000256" key="3">
    <source>
        <dbReference type="RuleBase" id="RU004466"/>
    </source>
</evidence>
<accession>A0ABS3XSI1</accession>
<dbReference type="InterPro" id="IPR000092">
    <property type="entry name" value="Polyprenyl_synt"/>
</dbReference>
<keyword evidence="1" id="KW-0479">Metal-binding</keyword>
<sequence>MTSVAGMTPADIQVAQQLCEHARRRTQPALLKAVSRLPGPLAPAGAYHFGWHRSPSGAEDDVPHRPDDDLPGAPGERADGAPDTASTPEPDSGKAVRPALVYLAAEALGAPSERAIPGAVAVELVHNFTLVHDDITDGDATRRGRPALWKRFGVGPALLAGDGLHVLAMDALLRPLDERSGTAAALLNHALIATMYGQVRDLSFVQRPWAGPSAVSVAEYRAAAKGKTGALLACATALGALLAGGRPRQVARFAAFGRHLGVAFQCADDILGLWGDRRCTGKPVGNDLLLARKTIPVLLALSADTPAAARLRELLGRKDSPLTPQVVPELLGLIGEAGGEEATRREAEHQTALALRMLATVPMSERTRRRFAAMATYLTRRSS</sequence>